<dbReference type="RefSeq" id="WP_176534002.1">
    <property type="nucleotide sequence ID" value="NZ_CP088022.1"/>
</dbReference>
<reference evidence="2" key="1">
    <citation type="submission" date="2020-06" db="EMBL/GenBank/DDBJ databases">
        <title>Whole Genome Sequence of Bradyrhizobium sp. Strain 66S1MB.</title>
        <authorList>
            <person name="Bromfield E."/>
            <person name="Cloutier S."/>
        </authorList>
    </citation>
    <scope>NUCLEOTIDE SEQUENCE</scope>
    <source>
        <strain evidence="2">66S1MB</strain>
    </source>
</reference>
<sequence length="218" mass="23399">MIDARKKMASTAAEHDAALAALHTLRGPVDPVDLIKKVTMLHLGVVQRDSTTAELTAEHAAIQAKARKADAELKKAGSPGLDAEHDLRKELKTALVRLERAKAIEAAQATYDDAVVALAEIRAEHYAASAAVHPVRARHADAIVAWSRHTRKLTQLDLARAAAERTNAERLAAAKASPPSTDPRDLPIAKAFAAKKEVARSTRRAYQPAASVRGSIVR</sequence>
<dbReference type="AlphaFoldDB" id="A0A973WU05"/>
<evidence type="ECO:0000256" key="1">
    <source>
        <dbReference type="SAM" id="Coils"/>
    </source>
</evidence>
<feature type="coiled-coil region" evidence="1">
    <location>
        <begin position="81"/>
        <end position="124"/>
    </location>
</feature>
<proteinExistence type="predicted"/>
<dbReference type="EMBL" id="JABWSX010000001">
    <property type="protein sequence ID" value="NVL10972.1"/>
    <property type="molecule type" value="Genomic_DNA"/>
</dbReference>
<comment type="caution">
    <text evidence="2">The sequence shown here is derived from an EMBL/GenBank/DDBJ whole genome shotgun (WGS) entry which is preliminary data.</text>
</comment>
<keyword evidence="1" id="KW-0175">Coiled coil</keyword>
<gene>
    <name evidence="2" type="ORF">HU230_36060</name>
</gene>
<protein>
    <submittedName>
        <fullName evidence="2">Uncharacterized protein</fullName>
    </submittedName>
</protein>
<accession>A0A973WU05</accession>
<organism evidence="2">
    <name type="scientific">Bradyrhizobium quebecense</name>
    <dbReference type="NCBI Taxonomy" id="2748629"/>
    <lineage>
        <taxon>Bacteria</taxon>
        <taxon>Pseudomonadati</taxon>
        <taxon>Pseudomonadota</taxon>
        <taxon>Alphaproteobacteria</taxon>
        <taxon>Hyphomicrobiales</taxon>
        <taxon>Nitrobacteraceae</taxon>
        <taxon>Bradyrhizobium</taxon>
    </lineage>
</organism>
<evidence type="ECO:0000313" key="2">
    <source>
        <dbReference type="EMBL" id="NVL10972.1"/>
    </source>
</evidence>
<name>A0A973WU05_9BRAD</name>